<sequence length="1068" mass="120475">TRVANHSKGYIYLIYSVIGKNVAGRLTSATVERRVGSDPWEDYVIQGVGTLQKRPPFLLSLSLFCCSNPVWQKENQRKKMNNHQQNSSPSVSPSSSNQTTTVNIPNYQNQNQSQNQQKQEQQIPFTNHRRSQSLQSTSQTLLRPSCHSRSHSSTSDQNQNQSLHDILPTRGSLQIHRNNNHYPHQHRLSSASSSSAASCSSSSSLTSLRNHDQCQQQFTNIKFHHHPASPTKLHQSEPLSGHHQQSSSDHLLPHHHHHHCHRSTCSSHPNTHSLLSNSILTISLTITSSFASVLLSVSATQLTQLSLATFPILEFLTLSIITRFPIFNQIQPATKSRFNSSRDPFNPHLRARSLPSNNANSINHPPQHRTYQQPRFTGWRLMLRFTLPAAVLSLLASWSKAEIAARVGCGTSQAFDVYALPIAVVALSRLPSIKQPSHELVATISIFTAAISLMFFAEPIYPSLILLGLFSAASQALYLNHLKTWLLSFPQLNPCNALAHSSPFALLFILIPAIANAVYQSMSHFGSLDLTPRFTVHTAFWLIMYVLARVTERLLELWVVYRFKSPLSVILVVPPRNLFSIGLAQVSRFYLGQLGSPQSIACYSFSLLGIYHAEHDVSQAFRQFSKFIRSPFSHTKLASSGSTRRRSSDYTDQDEDRLQEKSPDSLLDHRNHHLQEVDPNYHRRLSSTEREQQTDKEDYRSSSTPRFRKPFTERYHHRSSRRSKKDHWQTLFRSIAFGPIIALLILKLVWQSQTGIPMTEIPSGTSRPAGSVDLVFSYYNEPLSRFFEAVDHVRRLSVLSLQNPRVIVYVKHPEVSLVNIANVINADEVIRLNNVGREGGTYLAHILKHYNSTLLKDSQGRIIRGGISSPEILERSEFGIERILSSPAVHGLADHTVFMQPEISWHWIAKPRMDLFDPNSTGFLSFGPYLVSVCGQDGLGNGNYERMRDIYTMFYNSFCPPTGQLASYAGQFVVSKKRILSKRYEQYSKMRELLEAPKDHWIHSEGGWLKWKGATDTGPATNPTGPQAPFLGHALERSWPVIFGCTNPDIAASCPDEINDKLNCQCFD</sequence>
<reference evidence="2" key="1">
    <citation type="journal article" date="2018" name="BMC Genomics">
        <title>Genomic insights into host adaptation between the wheat stripe rust pathogen (Puccinia striiformis f. sp. tritici) and the barley stripe rust pathogen (Puccinia striiformis f. sp. hordei).</title>
        <authorList>
            <person name="Xia C."/>
            <person name="Wang M."/>
            <person name="Yin C."/>
            <person name="Cornejo O.E."/>
            <person name="Hulbert S.H."/>
            <person name="Chen X."/>
        </authorList>
    </citation>
    <scope>NUCLEOTIDE SEQUENCE [LARGE SCALE GENOMIC DNA]</scope>
    <source>
        <strain evidence="2">93-210</strain>
    </source>
</reference>
<reference evidence="2" key="2">
    <citation type="journal article" date="2018" name="Mol. Plant Microbe Interact.">
        <title>Genome sequence resources for the wheat stripe rust pathogen (Puccinia striiformis f. sp. tritici) and the barley stripe rust pathogen (Puccinia striiformis f. sp. hordei).</title>
        <authorList>
            <person name="Xia C."/>
            <person name="Wang M."/>
            <person name="Yin C."/>
            <person name="Cornejo O.E."/>
            <person name="Hulbert S.H."/>
            <person name="Chen X."/>
        </authorList>
    </citation>
    <scope>NUCLEOTIDE SEQUENCE [LARGE SCALE GENOMIC DNA]</scope>
    <source>
        <strain evidence="2">93-210</strain>
    </source>
</reference>
<accession>A0ACC0E3Y0</accession>
<protein>
    <submittedName>
        <fullName evidence="1">Uncharacterized protein</fullName>
    </submittedName>
</protein>
<reference evidence="1 2" key="3">
    <citation type="journal article" date="2022" name="Microbiol. Spectr.">
        <title>Folding features and dynamics of 3D genome architecture in plant fungal pathogens.</title>
        <authorList>
            <person name="Xia C."/>
        </authorList>
    </citation>
    <scope>NUCLEOTIDE SEQUENCE [LARGE SCALE GENOMIC DNA]</scope>
    <source>
        <strain evidence="1 2">93-210</strain>
    </source>
</reference>
<organism evidence="1 2">
    <name type="scientific">Puccinia striiformis f. sp. tritici</name>
    <dbReference type="NCBI Taxonomy" id="168172"/>
    <lineage>
        <taxon>Eukaryota</taxon>
        <taxon>Fungi</taxon>
        <taxon>Dikarya</taxon>
        <taxon>Basidiomycota</taxon>
        <taxon>Pucciniomycotina</taxon>
        <taxon>Pucciniomycetes</taxon>
        <taxon>Pucciniales</taxon>
        <taxon>Pucciniaceae</taxon>
        <taxon>Puccinia</taxon>
    </lineage>
</organism>
<proteinExistence type="predicted"/>
<keyword evidence="2" id="KW-1185">Reference proteome</keyword>
<feature type="non-terminal residue" evidence="1">
    <location>
        <position position="1"/>
    </location>
</feature>
<name>A0ACC0E3Y0_9BASI</name>
<evidence type="ECO:0000313" key="1">
    <source>
        <dbReference type="EMBL" id="KAI7944061.1"/>
    </source>
</evidence>
<gene>
    <name evidence="1" type="ORF">MJO28_011589</name>
</gene>
<comment type="caution">
    <text evidence="1">The sequence shown here is derived from an EMBL/GenBank/DDBJ whole genome shotgun (WGS) entry which is preliminary data.</text>
</comment>
<dbReference type="EMBL" id="CM045875">
    <property type="protein sequence ID" value="KAI7944061.1"/>
    <property type="molecule type" value="Genomic_DNA"/>
</dbReference>
<evidence type="ECO:0000313" key="2">
    <source>
        <dbReference type="Proteomes" id="UP001060170"/>
    </source>
</evidence>
<dbReference type="Proteomes" id="UP001060170">
    <property type="component" value="Chromosome 11"/>
</dbReference>